<evidence type="ECO:0000313" key="2">
    <source>
        <dbReference type="EMBL" id="EEE07438.1"/>
    </source>
</evidence>
<reference evidence="2 3" key="1">
    <citation type="journal article" date="2012" name="J. Bacteriol.">
        <title>Draft Genome Sequence Determination for Cystic Fibrosis and Chronic Granulomatous Disease Burkholderia multivorans Isolates.</title>
        <authorList>
            <person name="Varga J.J."/>
            <person name="Losada L."/>
            <person name="Zelazny A.M."/>
            <person name="Brinkac L."/>
            <person name="Harkins D."/>
            <person name="Radune D."/>
            <person name="Hostetler J."/>
            <person name="Sampaio E.P."/>
            <person name="Ronning C.M."/>
            <person name="Nierman W.C."/>
            <person name="Greenberg D.E."/>
            <person name="Holland S.M."/>
            <person name="Goldberg J.B."/>
        </authorList>
    </citation>
    <scope>NUCLEOTIDE SEQUENCE [LARGE SCALE GENOMIC DNA]</scope>
    <source>
        <strain evidence="2 3">CGD2</strain>
    </source>
</reference>
<evidence type="ECO:0000313" key="3">
    <source>
        <dbReference type="Proteomes" id="UP000004535"/>
    </source>
</evidence>
<comment type="caution">
    <text evidence="2">The sequence shown here is derived from an EMBL/GenBank/DDBJ whole genome shotgun (WGS) entry which is preliminary data.</text>
</comment>
<dbReference type="EMBL" id="ACFC01000004">
    <property type="protein sequence ID" value="EEE07438.1"/>
    <property type="molecule type" value="Genomic_DNA"/>
</dbReference>
<sequence length="42" mass="4450">MHGRRERLIPVAGARPSVARPVSCCPESPALPAGKGMPDERP</sequence>
<protein>
    <submittedName>
        <fullName evidence="2">Uncharacterized protein</fullName>
    </submittedName>
</protein>
<dbReference type="AlphaFoldDB" id="B9BPC0"/>
<name>B9BPC0_9BURK</name>
<evidence type="ECO:0000256" key="1">
    <source>
        <dbReference type="SAM" id="MobiDB-lite"/>
    </source>
</evidence>
<feature type="region of interest" description="Disordered" evidence="1">
    <location>
        <begin position="1"/>
        <end position="42"/>
    </location>
</feature>
<gene>
    <name evidence="2" type="ORF">BURMUCGD2_6541</name>
</gene>
<dbReference type="Proteomes" id="UP000004535">
    <property type="component" value="Unassembled WGS sequence"/>
</dbReference>
<organism evidence="2 3">
    <name type="scientific">Burkholderia multivorans CGD2</name>
    <dbReference type="NCBI Taxonomy" id="513052"/>
    <lineage>
        <taxon>Bacteria</taxon>
        <taxon>Pseudomonadati</taxon>
        <taxon>Pseudomonadota</taxon>
        <taxon>Betaproteobacteria</taxon>
        <taxon>Burkholderiales</taxon>
        <taxon>Burkholderiaceae</taxon>
        <taxon>Burkholderia</taxon>
        <taxon>Burkholderia cepacia complex</taxon>
    </lineage>
</organism>
<accession>B9BPC0</accession>
<proteinExistence type="predicted"/>